<evidence type="ECO:0000256" key="3">
    <source>
        <dbReference type="ARBA" id="ARBA00022723"/>
    </source>
</evidence>
<dbReference type="InterPro" id="IPR034466">
    <property type="entry name" value="Methyltransferase_Class_B"/>
</dbReference>
<accession>A0A382DLE4</accession>
<dbReference type="Gene3D" id="3.40.50.280">
    <property type="entry name" value="Cobalamin-binding domain"/>
    <property type="match status" value="1"/>
</dbReference>
<organism evidence="8">
    <name type="scientific">marine metagenome</name>
    <dbReference type="NCBI Taxonomy" id="408172"/>
    <lineage>
        <taxon>unclassified sequences</taxon>
        <taxon>metagenomes</taxon>
        <taxon>ecological metagenomes</taxon>
    </lineage>
</organism>
<dbReference type="Pfam" id="PF02310">
    <property type="entry name" value="B12-binding"/>
    <property type="match status" value="1"/>
</dbReference>
<dbReference type="InterPro" id="IPR007197">
    <property type="entry name" value="rSAM"/>
</dbReference>
<dbReference type="PANTHER" id="PTHR43409">
    <property type="entry name" value="ANAEROBIC MAGNESIUM-PROTOPORPHYRIN IX MONOMETHYL ESTER CYCLASE-RELATED"/>
    <property type="match status" value="1"/>
</dbReference>
<evidence type="ECO:0000259" key="6">
    <source>
        <dbReference type="PROSITE" id="PS51332"/>
    </source>
</evidence>
<evidence type="ECO:0000256" key="2">
    <source>
        <dbReference type="ARBA" id="ARBA00022691"/>
    </source>
</evidence>
<dbReference type="GO" id="GO:0031419">
    <property type="term" value="F:cobalamin binding"/>
    <property type="evidence" value="ECO:0007669"/>
    <property type="project" value="InterPro"/>
</dbReference>
<reference evidence="8" key="1">
    <citation type="submission" date="2018-05" db="EMBL/GenBank/DDBJ databases">
        <authorList>
            <person name="Lanie J.A."/>
            <person name="Ng W.-L."/>
            <person name="Kazmierczak K.M."/>
            <person name="Andrzejewski T.M."/>
            <person name="Davidsen T.M."/>
            <person name="Wayne K.J."/>
            <person name="Tettelin H."/>
            <person name="Glass J.I."/>
            <person name="Rusch D."/>
            <person name="Podicherti R."/>
            <person name="Tsui H.-C.T."/>
            <person name="Winkler M.E."/>
        </authorList>
    </citation>
    <scope>NUCLEOTIDE SEQUENCE</scope>
</reference>
<dbReference type="InterPro" id="IPR023404">
    <property type="entry name" value="rSAM_horseshoe"/>
</dbReference>
<keyword evidence="3" id="KW-0479">Metal-binding</keyword>
<dbReference type="AlphaFoldDB" id="A0A382DLE4"/>
<dbReference type="CDD" id="cd02068">
    <property type="entry name" value="radical_SAM_B12_BD"/>
    <property type="match status" value="1"/>
</dbReference>
<dbReference type="PROSITE" id="PS51332">
    <property type="entry name" value="B12_BINDING"/>
    <property type="match status" value="1"/>
</dbReference>
<evidence type="ECO:0000256" key="5">
    <source>
        <dbReference type="ARBA" id="ARBA00023014"/>
    </source>
</evidence>
<dbReference type="GO" id="GO:0003824">
    <property type="term" value="F:catalytic activity"/>
    <property type="evidence" value="ECO:0007669"/>
    <property type="project" value="InterPro"/>
</dbReference>
<name>A0A382DLE4_9ZZZZ</name>
<dbReference type="InterPro" id="IPR006638">
    <property type="entry name" value="Elp3/MiaA/NifB-like_rSAM"/>
</dbReference>
<dbReference type="Gene3D" id="3.80.30.20">
    <property type="entry name" value="tm_1862 like domain"/>
    <property type="match status" value="1"/>
</dbReference>
<dbReference type="CDD" id="cd01335">
    <property type="entry name" value="Radical_SAM"/>
    <property type="match status" value="1"/>
</dbReference>
<proteinExistence type="predicted"/>
<dbReference type="SFLD" id="SFLDG01123">
    <property type="entry name" value="methyltransferase_(Class_B)"/>
    <property type="match status" value="1"/>
</dbReference>
<dbReference type="EMBL" id="UINC01040007">
    <property type="protein sequence ID" value="SVB39290.1"/>
    <property type="molecule type" value="Genomic_DNA"/>
</dbReference>
<keyword evidence="2" id="KW-0949">S-adenosyl-L-methionine</keyword>
<dbReference type="SMART" id="SM00729">
    <property type="entry name" value="Elp3"/>
    <property type="match status" value="1"/>
</dbReference>
<dbReference type="GO" id="GO:0051539">
    <property type="term" value="F:4 iron, 4 sulfur cluster binding"/>
    <property type="evidence" value="ECO:0007669"/>
    <property type="project" value="UniProtKB-KW"/>
</dbReference>
<comment type="cofactor">
    <cofactor evidence="1">
        <name>[4Fe-4S] cluster</name>
        <dbReference type="ChEBI" id="CHEBI:49883"/>
    </cofactor>
</comment>
<dbReference type="InterPro" id="IPR006158">
    <property type="entry name" value="Cobalamin-bd"/>
</dbReference>
<feature type="domain" description="Radical SAM core" evidence="7">
    <location>
        <begin position="190"/>
        <end position="433"/>
    </location>
</feature>
<dbReference type="SFLD" id="SFLDS00029">
    <property type="entry name" value="Radical_SAM"/>
    <property type="match status" value="1"/>
</dbReference>
<evidence type="ECO:0000256" key="1">
    <source>
        <dbReference type="ARBA" id="ARBA00001966"/>
    </source>
</evidence>
<dbReference type="SFLD" id="SFLDG01082">
    <property type="entry name" value="B12-binding_domain_containing"/>
    <property type="match status" value="1"/>
</dbReference>
<keyword evidence="5" id="KW-0411">Iron-sulfur</keyword>
<dbReference type="SUPFAM" id="SSF102114">
    <property type="entry name" value="Radical SAM enzymes"/>
    <property type="match status" value="1"/>
</dbReference>
<dbReference type="InterPro" id="IPR051198">
    <property type="entry name" value="BchE-like"/>
</dbReference>
<sequence>MNIGCVYTVDTYFQVDKPFSSATEIPFGISIIITVLEQHGHNVELFVITPETDLDNTVSNYILTHKPKLFCYTAVTTQYWQVKRVANHVKKLNDEIFNVLGGHHASLDSDQVIKEGVFDAICVGEGESAIIELAENVAKFSTYNHINPINNLWYFDREKNNVIKNQSASFRQDLDELPYINRNIWDKYIDNPSDYPAILLGRGCPFKCTYCSNHAMAKIADGKYTRFRSPENILGEIKNILENYDSVERIYLEVETFGANKKASFAIFDKLAEFNSKRSKLINFGANLALTSNFMSNEERCHELLTKAKKANLTTINIGLESGSERMRKEVLIRPKYTNDELVRFCKFAKDYDIKVIFFVLMGLPGETLKDYFETIKTAKRAQPYSCYLSIFYPYLGTDLASESLNLGLVHARDLVTSDYSKAERSRAILDLDGFSAKRIRLEYILFWFRVYYGHWPITKIVFKMATSFLKAYPNVYSKLLYLRNTYSMFSNFVNYISDNKRTLKNNNRKFDSVIGTRVDVMTE</sequence>
<feature type="domain" description="B12-binding" evidence="6">
    <location>
        <begin position="10"/>
        <end position="144"/>
    </location>
</feature>
<dbReference type="InterPro" id="IPR058240">
    <property type="entry name" value="rSAM_sf"/>
</dbReference>
<evidence type="ECO:0000313" key="8">
    <source>
        <dbReference type="EMBL" id="SVB39290.1"/>
    </source>
</evidence>
<gene>
    <name evidence="8" type="ORF">METZ01_LOCUS192144</name>
</gene>
<evidence type="ECO:0000256" key="4">
    <source>
        <dbReference type="ARBA" id="ARBA00023004"/>
    </source>
</evidence>
<protein>
    <submittedName>
        <fullName evidence="8">Uncharacterized protein</fullName>
    </submittedName>
</protein>
<dbReference type="Pfam" id="PF04055">
    <property type="entry name" value="Radical_SAM"/>
    <property type="match status" value="1"/>
</dbReference>
<dbReference type="GO" id="GO:0046872">
    <property type="term" value="F:metal ion binding"/>
    <property type="evidence" value="ECO:0007669"/>
    <property type="project" value="UniProtKB-KW"/>
</dbReference>
<keyword evidence="4" id="KW-0408">Iron</keyword>
<dbReference type="PROSITE" id="PS51918">
    <property type="entry name" value="RADICAL_SAM"/>
    <property type="match status" value="1"/>
</dbReference>
<evidence type="ECO:0000259" key="7">
    <source>
        <dbReference type="PROSITE" id="PS51918"/>
    </source>
</evidence>